<dbReference type="Proteomes" id="UP000178797">
    <property type="component" value="Unassembled WGS sequence"/>
</dbReference>
<dbReference type="Pfam" id="PF00884">
    <property type="entry name" value="Sulfatase"/>
    <property type="match status" value="1"/>
</dbReference>
<dbReference type="PROSITE" id="PS51257">
    <property type="entry name" value="PROKAR_LIPOPROTEIN"/>
    <property type="match status" value="1"/>
</dbReference>
<evidence type="ECO:0000313" key="3">
    <source>
        <dbReference type="Proteomes" id="UP000178797"/>
    </source>
</evidence>
<accession>A0A1F7S380</accession>
<name>A0A1F7S380_9BACT</name>
<evidence type="ECO:0000259" key="1">
    <source>
        <dbReference type="Pfam" id="PF00884"/>
    </source>
</evidence>
<protein>
    <recommendedName>
        <fullName evidence="1">Sulfatase N-terminal domain-containing protein</fullName>
    </recommendedName>
</protein>
<dbReference type="Gene3D" id="3.30.1120.10">
    <property type="match status" value="1"/>
</dbReference>
<dbReference type="InterPro" id="IPR017850">
    <property type="entry name" value="Alkaline_phosphatase_core_sf"/>
</dbReference>
<organism evidence="2 3">
    <name type="scientific">Candidatus Schekmanbacteria bacterium RBG_16_38_10</name>
    <dbReference type="NCBI Taxonomy" id="1817879"/>
    <lineage>
        <taxon>Bacteria</taxon>
        <taxon>Candidatus Schekmaniibacteriota</taxon>
    </lineage>
</organism>
<dbReference type="EMBL" id="MGDE01000020">
    <property type="protein sequence ID" value="OGL47714.1"/>
    <property type="molecule type" value="Genomic_DNA"/>
</dbReference>
<dbReference type="PANTHER" id="PTHR43751">
    <property type="entry name" value="SULFATASE"/>
    <property type="match status" value="1"/>
</dbReference>
<dbReference type="InterPro" id="IPR000917">
    <property type="entry name" value="Sulfatase_N"/>
</dbReference>
<gene>
    <name evidence="2" type="ORF">A2W05_05875</name>
</gene>
<proteinExistence type="predicted"/>
<dbReference type="SUPFAM" id="SSF53649">
    <property type="entry name" value="Alkaline phosphatase-like"/>
    <property type="match status" value="1"/>
</dbReference>
<reference evidence="2 3" key="1">
    <citation type="journal article" date="2016" name="Nat. Commun.">
        <title>Thousands of microbial genomes shed light on interconnected biogeochemical processes in an aquifer system.</title>
        <authorList>
            <person name="Anantharaman K."/>
            <person name="Brown C.T."/>
            <person name="Hug L.A."/>
            <person name="Sharon I."/>
            <person name="Castelle C.J."/>
            <person name="Probst A.J."/>
            <person name="Thomas B.C."/>
            <person name="Singh A."/>
            <person name="Wilkins M.J."/>
            <person name="Karaoz U."/>
            <person name="Brodie E.L."/>
            <person name="Williams K.H."/>
            <person name="Hubbard S.S."/>
            <person name="Banfield J.F."/>
        </authorList>
    </citation>
    <scope>NUCLEOTIDE SEQUENCE [LARGE SCALE GENOMIC DNA]</scope>
</reference>
<dbReference type="CDD" id="cd16148">
    <property type="entry name" value="sulfatase_like"/>
    <property type="match status" value="1"/>
</dbReference>
<dbReference type="InterPro" id="IPR052701">
    <property type="entry name" value="GAG_Ulvan_Degrading_Sulfatases"/>
</dbReference>
<sequence>MKIREKNLKLIHRGIFFIVFILFLSLSCIQKKKPANDINIILISIDTLRADHLGCYGYTRNTSPNMDRIAKDGVLFKNAYSTTSWTAPAMVSLFTSLYPSKHGVMHGTMKEGEVYSQEVFSDSITRIPTVLKKHGYFTMGFSSNPHLTKELGFTKDFDVFGYGKYFNARQVNKSVLGLKKKHLPKNKKLFLWVHYFDPHWKYKAMKPWIDEYSKNITMENFNGIKLKQNPKEFLKEYKLRDNQKLIKFLMDCYDSEINFTDEALGNLLRRLNLDENKTLVIIVADHGEEFFEHNDFTHGNNLYNETTKIPLIIKLPTSIKANGVLIKENVEIIDIFPTILDILEIPQEPTFDGKSLVPLIVEKKGYDRRVLVSELYKEKKYMLSLMQDKWKYIHNLKDKKIELFDMENDKDEKINLADKYPDVKQSMENYMVKFIENSKIKRIKAPLFTPDKDTINELKSLGYVQ</sequence>
<dbReference type="Gene3D" id="3.40.720.10">
    <property type="entry name" value="Alkaline Phosphatase, subunit A"/>
    <property type="match status" value="1"/>
</dbReference>
<dbReference type="AlphaFoldDB" id="A0A1F7S380"/>
<feature type="domain" description="Sulfatase N-terminal" evidence="1">
    <location>
        <begin position="39"/>
        <end position="344"/>
    </location>
</feature>
<evidence type="ECO:0000313" key="2">
    <source>
        <dbReference type="EMBL" id="OGL47714.1"/>
    </source>
</evidence>
<dbReference type="PANTHER" id="PTHR43751:SF3">
    <property type="entry name" value="SULFATASE N-TERMINAL DOMAIN-CONTAINING PROTEIN"/>
    <property type="match status" value="1"/>
</dbReference>
<comment type="caution">
    <text evidence="2">The sequence shown here is derived from an EMBL/GenBank/DDBJ whole genome shotgun (WGS) entry which is preliminary data.</text>
</comment>